<gene>
    <name evidence="2" type="ORF">GGX14DRAFT_395532</name>
</gene>
<sequence>MHSAPHSARRPPRSARANARPTAPPATKTPPLAARWPSAARSSSGASYPLPLPSSLFPSPPPPATRHLRLFYMPVPAARPRAEKYPIPATPRPRPLLRPTPTARAPRAARACVEQFPPRVCIAARCSRPPPARCSPPTAHRPCTCSARWKRTHHAARCSCPPHASPRLLPTAHFPPSSARCPSPLGARRLWVPPPPPAARRPPPASATRRPRTRPAIAASARNAQDPQFAVRHSPPARAGIVLPATHACRLNDARTFCPPHAAHVAKERHAALSPGTLHAPPASRPDSPRLRRPSPRPAVRHTLGAARARVMQVPRPAIRRTPPVPATHAAPHSPAVRACVPPPAAFSCPLKEKFARGPTRTPRPYHTPRNSLPGDEDVPPTPRCKRTHRARPLAATRAPVQDPRALTMTDYRHSRLAAVCLCPAPTYIFGSEFDRQLQIVRDEGQAAASVGWDKESDCATGSIRDSYYRCFRLLTEAEPG</sequence>
<feature type="compositionally biased region" description="Low complexity" evidence="1">
    <location>
        <begin position="29"/>
        <end position="52"/>
    </location>
</feature>
<evidence type="ECO:0000313" key="3">
    <source>
        <dbReference type="Proteomes" id="UP001219525"/>
    </source>
</evidence>
<evidence type="ECO:0000256" key="1">
    <source>
        <dbReference type="SAM" id="MobiDB-lite"/>
    </source>
</evidence>
<reference evidence="2" key="1">
    <citation type="submission" date="2023-03" db="EMBL/GenBank/DDBJ databases">
        <title>Massive genome expansion in bonnet fungi (Mycena s.s.) driven by repeated elements and novel gene families across ecological guilds.</title>
        <authorList>
            <consortium name="Lawrence Berkeley National Laboratory"/>
            <person name="Harder C.B."/>
            <person name="Miyauchi S."/>
            <person name="Viragh M."/>
            <person name="Kuo A."/>
            <person name="Thoen E."/>
            <person name="Andreopoulos B."/>
            <person name="Lu D."/>
            <person name="Skrede I."/>
            <person name="Drula E."/>
            <person name="Henrissat B."/>
            <person name="Morin E."/>
            <person name="Kohler A."/>
            <person name="Barry K."/>
            <person name="LaButti K."/>
            <person name="Morin E."/>
            <person name="Salamov A."/>
            <person name="Lipzen A."/>
            <person name="Mereny Z."/>
            <person name="Hegedus B."/>
            <person name="Baldrian P."/>
            <person name="Stursova M."/>
            <person name="Weitz H."/>
            <person name="Taylor A."/>
            <person name="Grigoriev I.V."/>
            <person name="Nagy L.G."/>
            <person name="Martin F."/>
            <person name="Kauserud H."/>
        </authorList>
    </citation>
    <scope>NUCLEOTIDE SEQUENCE</scope>
    <source>
        <strain evidence="2">9144</strain>
    </source>
</reference>
<feature type="compositionally biased region" description="Low complexity" evidence="1">
    <location>
        <begin position="357"/>
        <end position="370"/>
    </location>
</feature>
<name>A0AAD6VEE1_9AGAR</name>
<dbReference type="EMBL" id="JARJCW010000032">
    <property type="protein sequence ID" value="KAJ7208906.1"/>
    <property type="molecule type" value="Genomic_DNA"/>
</dbReference>
<feature type="region of interest" description="Disordered" evidence="1">
    <location>
        <begin position="268"/>
        <end position="298"/>
    </location>
</feature>
<feature type="region of interest" description="Disordered" evidence="1">
    <location>
        <begin position="192"/>
        <end position="229"/>
    </location>
</feature>
<organism evidence="2 3">
    <name type="scientific">Mycena pura</name>
    <dbReference type="NCBI Taxonomy" id="153505"/>
    <lineage>
        <taxon>Eukaryota</taxon>
        <taxon>Fungi</taxon>
        <taxon>Dikarya</taxon>
        <taxon>Basidiomycota</taxon>
        <taxon>Agaricomycotina</taxon>
        <taxon>Agaricomycetes</taxon>
        <taxon>Agaricomycetidae</taxon>
        <taxon>Agaricales</taxon>
        <taxon>Marasmiineae</taxon>
        <taxon>Mycenaceae</taxon>
        <taxon>Mycena</taxon>
    </lineage>
</organism>
<protein>
    <submittedName>
        <fullName evidence="2">Uncharacterized protein</fullName>
    </submittedName>
</protein>
<dbReference type="AlphaFoldDB" id="A0AAD6VEE1"/>
<comment type="caution">
    <text evidence="2">The sequence shown here is derived from an EMBL/GenBank/DDBJ whole genome shotgun (WGS) entry which is preliminary data.</text>
</comment>
<accession>A0AAD6VEE1</accession>
<proteinExistence type="predicted"/>
<feature type="compositionally biased region" description="Pro residues" evidence="1">
    <location>
        <begin position="192"/>
        <end position="205"/>
    </location>
</feature>
<feature type="region of interest" description="Disordered" evidence="1">
    <location>
        <begin position="1"/>
        <end position="52"/>
    </location>
</feature>
<evidence type="ECO:0000313" key="2">
    <source>
        <dbReference type="EMBL" id="KAJ7208906.1"/>
    </source>
</evidence>
<dbReference type="Proteomes" id="UP001219525">
    <property type="component" value="Unassembled WGS sequence"/>
</dbReference>
<feature type="region of interest" description="Disordered" evidence="1">
    <location>
        <begin position="355"/>
        <end position="400"/>
    </location>
</feature>
<keyword evidence="3" id="KW-1185">Reference proteome</keyword>